<evidence type="ECO:0000313" key="2">
    <source>
        <dbReference type="Proteomes" id="UP000238007"/>
    </source>
</evidence>
<dbReference type="Gene3D" id="3.90.930.1">
    <property type="match status" value="1"/>
</dbReference>
<evidence type="ECO:0000313" key="1">
    <source>
        <dbReference type="EMBL" id="PRY75056.1"/>
    </source>
</evidence>
<dbReference type="OrthoDB" id="7850955at2"/>
<organism evidence="1 2">
    <name type="scientific">Yoonia maritima</name>
    <dbReference type="NCBI Taxonomy" id="1435347"/>
    <lineage>
        <taxon>Bacteria</taxon>
        <taxon>Pseudomonadati</taxon>
        <taxon>Pseudomonadota</taxon>
        <taxon>Alphaproteobacteria</taxon>
        <taxon>Rhodobacterales</taxon>
        <taxon>Paracoccaceae</taxon>
        <taxon>Yoonia</taxon>
    </lineage>
</organism>
<protein>
    <submittedName>
        <fullName evidence="1">Uncharacterized protein</fullName>
    </submittedName>
</protein>
<sequence>MTTTSATVIDDNNQYSWDSIETYYDTSGQIADRVTVYDNGVEKTDSYSDDVRTQTVKEDVLDNVSWDNIVFNYDDNGNVANATTLYDNGTSRQALYEDGALSLVVRLDADDGTDGVFNWAAKMDAYAPDGSLLISATELDGGDEIYLLYQDGEQQTRIENDVDGSDPWLMEVTEYGGAEPVITQYDDYDDIPDAYLEFFPMC</sequence>
<accession>A0A2T0VUF3</accession>
<comment type="caution">
    <text evidence="1">The sequence shown here is derived from an EMBL/GenBank/DDBJ whole genome shotgun (WGS) entry which is preliminary data.</text>
</comment>
<dbReference type="RefSeq" id="WP_106359083.1">
    <property type="nucleotide sequence ID" value="NZ_PVTP01000014.1"/>
</dbReference>
<proteinExistence type="predicted"/>
<name>A0A2T0VUF3_9RHOB</name>
<gene>
    <name evidence="1" type="ORF">CLV80_11493</name>
</gene>
<keyword evidence="2" id="KW-1185">Reference proteome</keyword>
<reference evidence="1 2" key="1">
    <citation type="submission" date="2018-03" db="EMBL/GenBank/DDBJ databases">
        <title>Genomic Encyclopedia of Archaeal and Bacterial Type Strains, Phase II (KMG-II): from individual species to whole genera.</title>
        <authorList>
            <person name="Goeker M."/>
        </authorList>
    </citation>
    <scope>NUCLEOTIDE SEQUENCE [LARGE SCALE GENOMIC DNA]</scope>
    <source>
        <strain evidence="1 2">DSM 101533</strain>
    </source>
</reference>
<dbReference type="AlphaFoldDB" id="A0A2T0VUF3"/>
<dbReference type="EMBL" id="PVTP01000014">
    <property type="protein sequence ID" value="PRY75056.1"/>
    <property type="molecule type" value="Genomic_DNA"/>
</dbReference>
<dbReference type="Proteomes" id="UP000238007">
    <property type="component" value="Unassembled WGS sequence"/>
</dbReference>